<name>A0AAP0RHF2_LIQFO</name>
<dbReference type="GO" id="GO:0006355">
    <property type="term" value="P:regulation of DNA-templated transcription"/>
    <property type="evidence" value="ECO:0007669"/>
    <property type="project" value="InterPro"/>
</dbReference>
<evidence type="ECO:0000313" key="12">
    <source>
        <dbReference type="EMBL" id="KAK9277889.1"/>
    </source>
</evidence>
<keyword evidence="8" id="KW-0804">Transcription</keyword>
<evidence type="ECO:0000256" key="1">
    <source>
        <dbReference type="ARBA" id="ARBA00004123"/>
    </source>
</evidence>
<keyword evidence="7" id="KW-0805">Transcription regulation</keyword>
<dbReference type="InterPro" id="IPR018866">
    <property type="entry name" value="Znf-4CXXC_R1"/>
</dbReference>
<keyword evidence="9" id="KW-0539">Nucleus</keyword>
<evidence type="ECO:0000256" key="4">
    <source>
        <dbReference type="ARBA" id="ARBA00022499"/>
    </source>
</evidence>
<comment type="subcellular location">
    <subcellularLocation>
        <location evidence="2">Cytoplasm</location>
    </subcellularLocation>
    <subcellularLocation>
        <location evidence="1">Nucleus</location>
    </subcellularLocation>
</comment>
<gene>
    <name evidence="12" type="ORF">L1049_027446</name>
</gene>
<evidence type="ECO:0000256" key="7">
    <source>
        <dbReference type="ARBA" id="ARBA00023015"/>
    </source>
</evidence>
<keyword evidence="3" id="KW-0963">Cytoplasm</keyword>
<feature type="region of interest" description="Disordered" evidence="10">
    <location>
        <begin position="149"/>
        <end position="326"/>
    </location>
</feature>
<feature type="compositionally biased region" description="Basic and acidic residues" evidence="10">
    <location>
        <begin position="309"/>
        <end position="326"/>
    </location>
</feature>
<dbReference type="InterPro" id="IPR040221">
    <property type="entry name" value="CDCA7/CDA7L"/>
</dbReference>
<keyword evidence="4" id="KW-1017">Isopeptide bond</keyword>
<dbReference type="Pfam" id="PF10497">
    <property type="entry name" value="zf-4CXXC_R1"/>
    <property type="match status" value="1"/>
</dbReference>
<evidence type="ECO:0000256" key="3">
    <source>
        <dbReference type="ARBA" id="ARBA00022490"/>
    </source>
</evidence>
<evidence type="ECO:0000256" key="8">
    <source>
        <dbReference type="ARBA" id="ARBA00023163"/>
    </source>
</evidence>
<evidence type="ECO:0000256" key="5">
    <source>
        <dbReference type="ARBA" id="ARBA00022553"/>
    </source>
</evidence>
<evidence type="ECO:0000256" key="2">
    <source>
        <dbReference type="ARBA" id="ARBA00004496"/>
    </source>
</evidence>
<dbReference type="EMBL" id="JBBPBK010000009">
    <property type="protein sequence ID" value="KAK9277889.1"/>
    <property type="molecule type" value="Genomic_DNA"/>
</dbReference>
<keyword evidence="6" id="KW-0832">Ubl conjugation</keyword>
<feature type="region of interest" description="Disordered" evidence="10">
    <location>
        <begin position="1"/>
        <end position="48"/>
    </location>
</feature>
<dbReference type="SMART" id="SM00571">
    <property type="entry name" value="DDT"/>
    <property type="match status" value="1"/>
</dbReference>
<feature type="compositionally biased region" description="Low complexity" evidence="10">
    <location>
        <begin position="1"/>
        <end position="17"/>
    </location>
</feature>
<dbReference type="Proteomes" id="UP001415857">
    <property type="component" value="Unassembled WGS sequence"/>
</dbReference>
<dbReference type="AlphaFoldDB" id="A0AAP0RHF2"/>
<evidence type="ECO:0000256" key="9">
    <source>
        <dbReference type="ARBA" id="ARBA00023242"/>
    </source>
</evidence>
<dbReference type="PANTHER" id="PTHR31169">
    <property type="entry name" value="OS05G0300700 PROTEIN"/>
    <property type="match status" value="1"/>
</dbReference>
<comment type="caution">
    <text evidence="12">The sequence shown here is derived from an EMBL/GenBank/DDBJ whole genome shotgun (WGS) entry which is preliminary data.</text>
</comment>
<feature type="domain" description="DDT" evidence="11">
    <location>
        <begin position="411"/>
        <end position="476"/>
    </location>
</feature>
<dbReference type="PROSITE" id="PS50827">
    <property type="entry name" value="DDT"/>
    <property type="match status" value="1"/>
</dbReference>
<accession>A0AAP0RHF2</accession>
<reference evidence="12 13" key="1">
    <citation type="journal article" date="2024" name="Plant J.">
        <title>Genome sequences and population genomics reveal climatic adaptation and genomic divergence between two closely related sweetgum species.</title>
        <authorList>
            <person name="Xu W.Q."/>
            <person name="Ren C.Q."/>
            <person name="Zhang X.Y."/>
            <person name="Comes H.P."/>
            <person name="Liu X.H."/>
            <person name="Li Y.G."/>
            <person name="Kettle C.J."/>
            <person name="Jalonen R."/>
            <person name="Gaisberger H."/>
            <person name="Ma Y.Z."/>
            <person name="Qiu Y.X."/>
        </authorList>
    </citation>
    <scope>NUCLEOTIDE SEQUENCE [LARGE SCALE GENOMIC DNA]</scope>
    <source>
        <strain evidence="12">Hangzhou</strain>
    </source>
</reference>
<keyword evidence="5" id="KW-0597">Phosphoprotein</keyword>
<dbReference type="PANTHER" id="PTHR31169:SF8">
    <property type="entry name" value="ZINC-FINGER DOMAIN OF MONOAMINE-OXIDASE A REPRESSOR R1 PROTEIN"/>
    <property type="match status" value="1"/>
</dbReference>
<feature type="compositionally biased region" description="Basic residues" evidence="10">
    <location>
        <begin position="20"/>
        <end position="38"/>
    </location>
</feature>
<sequence>MAVSSSSSSSKPTTSSAKNDKKKKKNQNRTKSPSRRNKSPGVRLVGGRIYDSKDGKTCHQCRQKTRDFSASCRNQSEKKKCTLNFCHKCLLNRYGDKADEVAGLYDWKCPKCRGICNCSFCMKKRGHWPTGVLVRTAKTTGFSSVSEMLHRKSSENLDSKEMVRDVNTSPKNQTAPNKAPAVASMRKRGRGSGFDGKSDSKLQSKLLKLNGIGKEARETKLKKLRKNDGNDREAAAVPSTRKRGRGSDFDGKSDSILQPELLKSNGIGKETRENKLKRLRKNDGNDNLRRVNENDNVLTRKSSSNKHRISQEISKKGKRIHGQDDGRQSIKINSDMKVLKKISKSTKIEDNETEFPNNVNIGKGASKNMAVTQLQKCEKHTVEVQEKVSVVEIPMPLGIELNNVAAIDMSTEDVGYALQFLEFCKAFEKVLNLRKGQPEFLLRELACGRSRRRMEDSSVVQFHIQLLSIILKDSGKKYPSSGHDKGGNSWFKVFSKCISNSQYPLKELMLDSFDIDGGAEYDKLDFSKKLRLLNFLCDEALSTADLRSRIDEQNSKFVRREKKVKDEVLATEKNMKKKLQDEAARAILAKNGVPLSISEHKDLVSKIKTKAAQTLAETLEATDMVPKKKQRSDAVRSEPVLLDGSGRKFWRLRSYSDEMDILLQDVGAEDMLASKDKWFTYGVEQRAMVEKYISSSRHLRNEGENCLTSVSND</sequence>
<evidence type="ECO:0000256" key="10">
    <source>
        <dbReference type="SAM" id="MobiDB-lite"/>
    </source>
</evidence>
<evidence type="ECO:0000259" key="11">
    <source>
        <dbReference type="PROSITE" id="PS50827"/>
    </source>
</evidence>
<evidence type="ECO:0000256" key="6">
    <source>
        <dbReference type="ARBA" id="ARBA00022843"/>
    </source>
</evidence>
<feature type="compositionally biased region" description="Basic and acidic residues" evidence="10">
    <location>
        <begin position="149"/>
        <end position="164"/>
    </location>
</feature>
<organism evidence="12 13">
    <name type="scientific">Liquidambar formosana</name>
    <name type="common">Formosan gum</name>
    <dbReference type="NCBI Taxonomy" id="63359"/>
    <lineage>
        <taxon>Eukaryota</taxon>
        <taxon>Viridiplantae</taxon>
        <taxon>Streptophyta</taxon>
        <taxon>Embryophyta</taxon>
        <taxon>Tracheophyta</taxon>
        <taxon>Spermatophyta</taxon>
        <taxon>Magnoliopsida</taxon>
        <taxon>eudicotyledons</taxon>
        <taxon>Gunneridae</taxon>
        <taxon>Pentapetalae</taxon>
        <taxon>Saxifragales</taxon>
        <taxon>Altingiaceae</taxon>
        <taxon>Liquidambar</taxon>
    </lineage>
</organism>
<feature type="compositionally biased region" description="Basic and acidic residues" evidence="10">
    <location>
        <begin position="214"/>
        <end position="234"/>
    </location>
</feature>
<feature type="compositionally biased region" description="Basic and acidic residues" evidence="10">
    <location>
        <begin position="269"/>
        <end position="293"/>
    </location>
</feature>
<dbReference type="InterPro" id="IPR018501">
    <property type="entry name" value="DDT_dom"/>
</dbReference>
<protein>
    <recommendedName>
        <fullName evidence="11">DDT domain-containing protein</fullName>
    </recommendedName>
</protein>
<keyword evidence="13" id="KW-1185">Reference proteome</keyword>
<proteinExistence type="predicted"/>
<dbReference type="GO" id="GO:0005737">
    <property type="term" value="C:cytoplasm"/>
    <property type="evidence" value="ECO:0007669"/>
    <property type="project" value="UniProtKB-SubCell"/>
</dbReference>
<feature type="compositionally biased region" description="Polar residues" evidence="10">
    <location>
        <begin position="166"/>
        <end position="176"/>
    </location>
</feature>
<dbReference type="GO" id="GO:0005634">
    <property type="term" value="C:nucleus"/>
    <property type="evidence" value="ECO:0007669"/>
    <property type="project" value="UniProtKB-SubCell"/>
</dbReference>
<evidence type="ECO:0000313" key="13">
    <source>
        <dbReference type="Proteomes" id="UP001415857"/>
    </source>
</evidence>